<accession>A0ABS4WVY1</accession>
<evidence type="ECO:0000313" key="2">
    <source>
        <dbReference type="EMBL" id="MBP2380361.1"/>
    </source>
</evidence>
<protein>
    <submittedName>
        <fullName evidence="2">Pimeloyl-ACP methyl ester carboxylesterase</fullName>
    </submittedName>
</protein>
<evidence type="ECO:0000259" key="1">
    <source>
        <dbReference type="Pfam" id="PF12697"/>
    </source>
</evidence>
<name>A0ABS4WVY1_9MICO</name>
<comment type="caution">
    <text evidence="2">The sequence shown here is derived from an EMBL/GenBank/DDBJ whole genome shotgun (WGS) entry which is preliminary data.</text>
</comment>
<dbReference type="PANTHER" id="PTHR43798">
    <property type="entry name" value="MONOACYLGLYCEROL LIPASE"/>
    <property type="match status" value="1"/>
</dbReference>
<proteinExistence type="predicted"/>
<feature type="domain" description="AB hydrolase-1" evidence="1">
    <location>
        <begin position="41"/>
        <end position="280"/>
    </location>
</feature>
<organism evidence="2 3">
    <name type="scientific">Brachybacterium sacelli</name>
    <dbReference type="NCBI Taxonomy" id="173364"/>
    <lineage>
        <taxon>Bacteria</taxon>
        <taxon>Bacillati</taxon>
        <taxon>Actinomycetota</taxon>
        <taxon>Actinomycetes</taxon>
        <taxon>Micrococcales</taxon>
        <taxon>Dermabacteraceae</taxon>
        <taxon>Brachybacterium</taxon>
    </lineage>
</organism>
<dbReference type="Gene3D" id="3.40.50.1820">
    <property type="entry name" value="alpha/beta hydrolase"/>
    <property type="match status" value="1"/>
</dbReference>
<evidence type="ECO:0000313" key="3">
    <source>
        <dbReference type="Proteomes" id="UP001519290"/>
    </source>
</evidence>
<dbReference type="PRINTS" id="PR00111">
    <property type="entry name" value="ABHYDROLASE"/>
</dbReference>
<dbReference type="InterPro" id="IPR050266">
    <property type="entry name" value="AB_hydrolase_sf"/>
</dbReference>
<gene>
    <name evidence="2" type="ORF">JOF43_000318</name>
</gene>
<dbReference type="SUPFAM" id="SSF53474">
    <property type="entry name" value="alpha/beta-Hydrolases"/>
    <property type="match status" value="1"/>
</dbReference>
<dbReference type="InterPro" id="IPR000073">
    <property type="entry name" value="AB_hydrolase_1"/>
</dbReference>
<dbReference type="InterPro" id="IPR029058">
    <property type="entry name" value="AB_hydrolase_fold"/>
</dbReference>
<dbReference type="Proteomes" id="UP001519290">
    <property type="component" value="Unassembled WGS sequence"/>
</dbReference>
<sequence>MSRPEPASTTCLPDPVPVALDGVEIATYTLAPARAEPRGDVVLCHGTPWSAQVWDPVATALSEGYRVHLWDMPGYGLSAKGADVPVDLASQSGRLARLLEHWDLERPHVLAHDIGGAVALGAHLLHGREFASLMLWDVVTLDPWGSPFFRLVAEHADVFSALPPALHAALAREYITGAAHRELSTDQLEVLVAPWIAGEGQSAFYAQIAALTPEHTRPLVSMLGTVRCATAIGWGEQDPWIPVEQAAQLRERLPGDPPVTVLAATGHLAPLESPTEVSEAVEDWLEASRGAWAGEGRDPRG</sequence>
<dbReference type="Pfam" id="PF12697">
    <property type="entry name" value="Abhydrolase_6"/>
    <property type="match status" value="1"/>
</dbReference>
<reference evidence="2 3" key="1">
    <citation type="submission" date="2021-03" db="EMBL/GenBank/DDBJ databases">
        <title>Sequencing the genomes of 1000 actinobacteria strains.</title>
        <authorList>
            <person name="Klenk H.-P."/>
        </authorList>
    </citation>
    <scope>NUCLEOTIDE SEQUENCE [LARGE SCALE GENOMIC DNA]</scope>
    <source>
        <strain evidence="2 3">DSM 14566</strain>
    </source>
</reference>
<dbReference type="EMBL" id="JAGIOD010000001">
    <property type="protein sequence ID" value="MBP2380361.1"/>
    <property type="molecule type" value="Genomic_DNA"/>
</dbReference>
<dbReference type="PANTHER" id="PTHR43798:SF33">
    <property type="entry name" value="HYDROLASE, PUTATIVE (AFU_ORTHOLOGUE AFUA_2G14860)-RELATED"/>
    <property type="match status" value="1"/>
</dbReference>
<keyword evidence="3" id="KW-1185">Reference proteome</keyword>
<dbReference type="RefSeq" id="WP_209898161.1">
    <property type="nucleotide sequence ID" value="NZ_BAAAJW010000008.1"/>
</dbReference>